<evidence type="ECO:0000256" key="4">
    <source>
        <dbReference type="SAM" id="Phobius"/>
    </source>
</evidence>
<evidence type="ECO:0000256" key="2">
    <source>
        <dbReference type="ARBA" id="ARBA00023224"/>
    </source>
</evidence>
<sequence>MLFTPGAILIAALPYYARISIVILLGILGISCLFTSSLSAYSTTIIPTVIAILVYFSISSWELTKQRIRELTSHLEDFKNDDVVNLSYNDPVFNKLANHVNYLLRILSRKEHLLQSCSQEARYTATELQTSSNAVALGAEEEHIALDAIVVTSEEMNQTIGDILGRVNSTADMAQMTLTESNSGYSALEELKNQVNTMQSTVRHNQEQMMQLIQTAEDITNFVETIEQITSQINLLALNASIEAARAGEAGRGFAVVANEVRLLAESTENATHDISKLVGSIASQVNISKETSVELMGFTSKVVNGSDTAIQSLDSIKTAAQSTQKEIQQSTDSITEFGLANEEMSKRLLNIAKVSEQHSQVSKDTKDMVKYLEWLSSRLEQKEMEV</sequence>
<keyword evidence="4" id="KW-1133">Transmembrane helix</keyword>
<evidence type="ECO:0000313" key="6">
    <source>
        <dbReference type="EMBL" id="MCV2402375.1"/>
    </source>
</evidence>
<proteinExistence type="predicted"/>
<keyword evidence="2 3" id="KW-0807">Transducer</keyword>
<dbReference type="RefSeq" id="WP_263529755.1">
    <property type="nucleotide sequence ID" value="NZ_JAOVZB010000002.1"/>
</dbReference>
<gene>
    <name evidence="6" type="ORF">OFY17_05670</name>
</gene>
<dbReference type="PROSITE" id="PS50111">
    <property type="entry name" value="CHEMOTAXIS_TRANSDUC_2"/>
    <property type="match status" value="1"/>
</dbReference>
<dbReference type="InterPro" id="IPR004089">
    <property type="entry name" value="MCPsignal_dom"/>
</dbReference>
<dbReference type="SMART" id="SM00283">
    <property type="entry name" value="MA"/>
    <property type="match status" value="1"/>
</dbReference>
<organism evidence="6 7">
    <name type="scientific">Marinomonas sargassi</name>
    <dbReference type="NCBI Taxonomy" id="2984494"/>
    <lineage>
        <taxon>Bacteria</taxon>
        <taxon>Pseudomonadati</taxon>
        <taxon>Pseudomonadota</taxon>
        <taxon>Gammaproteobacteria</taxon>
        <taxon>Oceanospirillales</taxon>
        <taxon>Oceanospirillaceae</taxon>
        <taxon>Marinomonas</taxon>
    </lineage>
</organism>
<keyword evidence="4" id="KW-0812">Transmembrane</keyword>
<keyword evidence="4" id="KW-0472">Membrane</keyword>
<evidence type="ECO:0000256" key="1">
    <source>
        <dbReference type="ARBA" id="ARBA00004370"/>
    </source>
</evidence>
<comment type="subcellular location">
    <subcellularLocation>
        <location evidence="1">Membrane</location>
    </subcellularLocation>
</comment>
<feature type="transmembrane region" description="Helical" evidence="4">
    <location>
        <begin position="40"/>
        <end position="58"/>
    </location>
</feature>
<feature type="domain" description="Methyl-accepting transducer" evidence="5">
    <location>
        <begin position="117"/>
        <end position="374"/>
    </location>
</feature>
<comment type="caution">
    <text evidence="6">The sequence shown here is derived from an EMBL/GenBank/DDBJ whole genome shotgun (WGS) entry which is preliminary data.</text>
</comment>
<evidence type="ECO:0000259" key="5">
    <source>
        <dbReference type="PROSITE" id="PS50111"/>
    </source>
</evidence>
<dbReference type="PANTHER" id="PTHR32089">
    <property type="entry name" value="METHYL-ACCEPTING CHEMOTAXIS PROTEIN MCPB"/>
    <property type="match status" value="1"/>
</dbReference>
<dbReference type="Gene3D" id="1.10.287.950">
    <property type="entry name" value="Methyl-accepting chemotaxis protein"/>
    <property type="match status" value="1"/>
</dbReference>
<dbReference type="EMBL" id="JAOVZB010000002">
    <property type="protein sequence ID" value="MCV2402375.1"/>
    <property type="molecule type" value="Genomic_DNA"/>
</dbReference>
<evidence type="ECO:0000313" key="7">
    <source>
        <dbReference type="Proteomes" id="UP001209713"/>
    </source>
</evidence>
<dbReference type="Proteomes" id="UP001209713">
    <property type="component" value="Unassembled WGS sequence"/>
</dbReference>
<evidence type="ECO:0000256" key="3">
    <source>
        <dbReference type="PROSITE-ProRule" id="PRU00284"/>
    </source>
</evidence>
<dbReference type="Pfam" id="PF00015">
    <property type="entry name" value="MCPsignal"/>
    <property type="match status" value="1"/>
</dbReference>
<reference evidence="6 7" key="1">
    <citation type="submission" date="2022-10" db="EMBL/GenBank/DDBJ databases">
        <title>Marinomonas transparenta sp. nov. and Marinomonas sargassi sp. nov., isolated from marine alga (Sargassum natans (L.) Gaillon).</title>
        <authorList>
            <person name="Wang Y."/>
        </authorList>
    </citation>
    <scope>NUCLEOTIDE SEQUENCE [LARGE SCALE GENOMIC DNA]</scope>
    <source>
        <strain evidence="6 7">C2222</strain>
    </source>
</reference>
<dbReference type="PANTHER" id="PTHR32089:SF112">
    <property type="entry name" value="LYSOZYME-LIKE PROTEIN-RELATED"/>
    <property type="match status" value="1"/>
</dbReference>
<protein>
    <submittedName>
        <fullName evidence="6">Methyl-accepting chemotaxis protein</fullName>
    </submittedName>
</protein>
<accession>A0ABT2YR61</accession>
<dbReference type="SUPFAM" id="SSF58104">
    <property type="entry name" value="Methyl-accepting chemotaxis protein (MCP) signaling domain"/>
    <property type="match status" value="1"/>
</dbReference>
<feature type="transmembrane region" description="Helical" evidence="4">
    <location>
        <begin position="6"/>
        <end position="28"/>
    </location>
</feature>
<name>A0ABT2YR61_9GAMM</name>
<keyword evidence="7" id="KW-1185">Reference proteome</keyword>